<evidence type="ECO:0000313" key="3">
    <source>
        <dbReference type="EMBL" id="BAN04591.1"/>
    </source>
</evidence>
<feature type="region of interest" description="Disordered" evidence="1">
    <location>
        <begin position="83"/>
        <end position="123"/>
    </location>
</feature>
<keyword evidence="2" id="KW-0472">Membrane</keyword>
<feature type="compositionally biased region" description="Acidic residues" evidence="1">
    <location>
        <begin position="150"/>
        <end position="162"/>
    </location>
</feature>
<feature type="compositionally biased region" description="Acidic residues" evidence="1">
    <location>
        <begin position="212"/>
        <end position="253"/>
    </location>
</feature>
<organism evidence="3 4">
    <name type="scientific">Ilumatobacter coccineus (strain NBRC 103263 / KCTC 29153 / YM16-304)</name>
    <dbReference type="NCBI Taxonomy" id="1313172"/>
    <lineage>
        <taxon>Bacteria</taxon>
        <taxon>Bacillati</taxon>
        <taxon>Actinomycetota</taxon>
        <taxon>Acidimicrobiia</taxon>
        <taxon>Acidimicrobiales</taxon>
        <taxon>Ilumatobacteraceae</taxon>
        <taxon>Ilumatobacter</taxon>
    </lineage>
</organism>
<dbReference type="EMBL" id="AP012057">
    <property type="protein sequence ID" value="BAN04591.1"/>
    <property type="molecule type" value="Genomic_DNA"/>
</dbReference>
<proteinExistence type="predicted"/>
<feature type="transmembrane region" description="Helical" evidence="2">
    <location>
        <begin position="127"/>
        <end position="148"/>
    </location>
</feature>
<sequence length="369" mass="38266">MSDTTGTQGADPTGNELLASAYLDSEVTADERARVESSPELLAEVERLRQVRAVLGATTEPPAISVREAHLAAALDVWDRMPESERAGEVTPSAGMDAAAAAAISTPSPTSLDSRRNRRSGGGSTKWLLGAAAGLAVLAGAGIVLQGLGSDDDSGDASEAGDEQAPAAEAVSEDEIVSDMAASEFVGDEVESAPIEVNSDDVEGADGRFDELAADEPAEEPAEEEASAEVAAEEAPADAEEEAPAEESSDPTEDPTRPEIDLFPLQTSQDLGDFGAAAAYAPVDPNAPADDDIERTFNTCDVEFAGLFEFDTFAGPALYQGTPVIVAVDITADPPSVIAYSEECEFVASAPLPSQEAYEQRSLDEQPDT</sequence>
<accession>A0A6C7EDP4</accession>
<keyword evidence="2" id="KW-1133">Transmembrane helix</keyword>
<evidence type="ECO:0000256" key="1">
    <source>
        <dbReference type="SAM" id="MobiDB-lite"/>
    </source>
</evidence>
<dbReference type="KEGG" id="aym:YM304_42770"/>
<dbReference type="RefSeq" id="WP_015443838.1">
    <property type="nucleotide sequence ID" value="NC_020520.1"/>
</dbReference>
<keyword evidence="4" id="KW-1185">Reference proteome</keyword>
<evidence type="ECO:0000313" key="4">
    <source>
        <dbReference type="Proteomes" id="UP000011863"/>
    </source>
</evidence>
<keyword evidence="2" id="KW-0812">Transmembrane</keyword>
<dbReference type="Proteomes" id="UP000011863">
    <property type="component" value="Chromosome"/>
</dbReference>
<dbReference type="OrthoDB" id="10012665at2"/>
<feature type="region of interest" description="Disordered" evidence="1">
    <location>
        <begin position="146"/>
        <end position="263"/>
    </location>
</feature>
<name>A0A6C7EDP4_ILUCY</name>
<evidence type="ECO:0000256" key="2">
    <source>
        <dbReference type="SAM" id="Phobius"/>
    </source>
</evidence>
<dbReference type="AlphaFoldDB" id="A0A6C7EDP4"/>
<reference evidence="3 4" key="1">
    <citation type="journal article" date="2013" name="Int. J. Syst. Evol. Microbiol.">
        <title>Ilumatobacter nonamiense sp. nov. and Ilumatobacter coccineum sp. nov., isolated from seashore sand.</title>
        <authorList>
            <person name="Matsumoto A."/>
            <person name="Kasai H."/>
            <person name="Matsuo Y."/>
            <person name="Shizuri Y."/>
            <person name="Ichikawa N."/>
            <person name="Fujita N."/>
            <person name="Omura S."/>
            <person name="Takahashi Y."/>
        </authorList>
    </citation>
    <scope>NUCLEOTIDE SEQUENCE [LARGE SCALE GENOMIC DNA]</scope>
    <source>
        <strain evidence="4">NBRC 103263 / KCTC 29153 / YM16-304</strain>
    </source>
</reference>
<gene>
    <name evidence="3" type="ORF">YM304_42770</name>
</gene>
<protein>
    <submittedName>
        <fullName evidence="3">Uncharacterized protein</fullName>
    </submittedName>
</protein>